<name>A0AA95EX39_9BACL</name>
<evidence type="ECO:0000256" key="1">
    <source>
        <dbReference type="SAM" id="Phobius"/>
    </source>
</evidence>
<reference evidence="2" key="1">
    <citation type="submission" date="2023-03" db="EMBL/GenBank/DDBJ databases">
        <title>Andean soil-derived lignocellulolytic bacterial consortium as a source of novel taxa and putative plastic-active enzymes.</title>
        <authorList>
            <person name="Diaz-Garcia L."/>
            <person name="Chuvochina M."/>
            <person name="Feuerriegel G."/>
            <person name="Bunk B."/>
            <person name="Sproer C."/>
            <person name="Streit W.R."/>
            <person name="Rodriguez L.M."/>
            <person name="Overmann J."/>
            <person name="Jimenez D.J."/>
        </authorList>
    </citation>
    <scope>NUCLEOTIDE SEQUENCE</scope>
    <source>
        <strain evidence="2">MAG 2441</strain>
    </source>
</reference>
<keyword evidence="3" id="KW-1185">Reference proteome</keyword>
<keyword evidence="1" id="KW-1133">Transmembrane helix</keyword>
<evidence type="ECO:0000313" key="3">
    <source>
        <dbReference type="Proteomes" id="UP001178662"/>
    </source>
</evidence>
<feature type="transmembrane region" description="Helical" evidence="1">
    <location>
        <begin position="67"/>
        <end position="86"/>
    </location>
</feature>
<proteinExistence type="predicted"/>
<gene>
    <name evidence="2" type="ORF">P0Y55_17790</name>
</gene>
<keyword evidence="1" id="KW-0472">Membrane</keyword>
<organism evidence="2 3">
    <name type="scientific">Candidatus Cohnella colombiensis</name>
    <dbReference type="NCBI Taxonomy" id="3121368"/>
    <lineage>
        <taxon>Bacteria</taxon>
        <taxon>Bacillati</taxon>
        <taxon>Bacillota</taxon>
        <taxon>Bacilli</taxon>
        <taxon>Bacillales</taxon>
        <taxon>Paenibacillaceae</taxon>
        <taxon>Cohnella</taxon>
    </lineage>
</organism>
<accession>A0AA95EX39</accession>
<feature type="transmembrane region" description="Helical" evidence="1">
    <location>
        <begin position="7"/>
        <end position="31"/>
    </location>
</feature>
<dbReference type="Proteomes" id="UP001178662">
    <property type="component" value="Chromosome"/>
</dbReference>
<feature type="transmembrane region" description="Helical" evidence="1">
    <location>
        <begin position="37"/>
        <end position="55"/>
    </location>
</feature>
<dbReference type="EMBL" id="CP119317">
    <property type="protein sequence ID" value="WEK54362.1"/>
    <property type="molecule type" value="Genomic_DNA"/>
</dbReference>
<sequence>MRSTRFLLILSYLLLSLWWYTYWACTQYFIIFFPPVFIVYFGSLIIFLALSFTLFQRSKRWFSEQRIVACILLIPLLWVFVGYRLVQEAELRIFPPSESTIQSFVQRGAGIGLEYQHIDMSNLAVDYHRKGRILDIHVRFQSHHFSEWFYDFDSPFTDEPVGPDDFIEYVRRYFVFPEQLSSVTIVPKQITLYGYWDGTLIAINHFVLLDGKYKLDKFDIPLRIIVQDWKWYLEYTNNQIHGQIFLIENKVISSFDKSFW</sequence>
<evidence type="ECO:0000313" key="2">
    <source>
        <dbReference type="EMBL" id="WEK54362.1"/>
    </source>
</evidence>
<protein>
    <submittedName>
        <fullName evidence="2">Uncharacterized protein</fullName>
    </submittedName>
</protein>
<dbReference type="AlphaFoldDB" id="A0AA95EX39"/>
<keyword evidence="1" id="KW-0812">Transmembrane</keyword>